<proteinExistence type="predicted"/>
<gene>
    <name evidence="2" type="ORF">ENG67_03005</name>
</gene>
<dbReference type="InterPro" id="IPR029016">
    <property type="entry name" value="GAF-like_dom_sf"/>
</dbReference>
<protein>
    <submittedName>
        <fullName evidence="2">GAF domain-containing protein</fullName>
    </submittedName>
</protein>
<dbReference type="Proteomes" id="UP000885931">
    <property type="component" value="Unassembled WGS sequence"/>
</dbReference>
<dbReference type="InterPro" id="IPR003018">
    <property type="entry name" value="GAF"/>
</dbReference>
<name>A0A7C0X960_UNCW3</name>
<accession>A0A7C0X960</accession>
<dbReference type="AlphaFoldDB" id="A0A7C0X960"/>
<sequence>MERREKEALISEIKNILERPVSREEKLRDIAELLRNRVEHYDWVGFYLVEEDETLVLGPYSGEPTEHVRIRFGKGICGQAAALRRPFLVEDVSKENNYLSCSPLVKSELVVPIFKKGELVGELDIDSHRLAAFDESDLKFLQQVCKIVSDALF</sequence>
<dbReference type="Pfam" id="PF13185">
    <property type="entry name" value="GAF_2"/>
    <property type="match status" value="1"/>
</dbReference>
<organism evidence="2">
    <name type="scientific">candidate division WOR-3 bacterium</name>
    <dbReference type="NCBI Taxonomy" id="2052148"/>
    <lineage>
        <taxon>Bacteria</taxon>
        <taxon>Bacteria division WOR-3</taxon>
    </lineage>
</organism>
<comment type="caution">
    <text evidence="2">The sequence shown here is derived from an EMBL/GenBank/DDBJ whole genome shotgun (WGS) entry which is preliminary data.</text>
</comment>
<dbReference type="SUPFAM" id="SSF55781">
    <property type="entry name" value="GAF domain-like"/>
    <property type="match status" value="1"/>
</dbReference>
<reference evidence="2" key="1">
    <citation type="journal article" date="2020" name="mSystems">
        <title>Genome- and Community-Level Interaction Insights into Carbon Utilization and Element Cycling Functions of Hydrothermarchaeota in Hydrothermal Sediment.</title>
        <authorList>
            <person name="Zhou Z."/>
            <person name="Liu Y."/>
            <person name="Xu W."/>
            <person name="Pan J."/>
            <person name="Luo Z.H."/>
            <person name="Li M."/>
        </authorList>
    </citation>
    <scope>NUCLEOTIDE SEQUENCE [LARGE SCALE GENOMIC DNA]</scope>
    <source>
        <strain evidence="2">HyVt-237</strain>
    </source>
</reference>
<evidence type="ECO:0000259" key="1">
    <source>
        <dbReference type="SMART" id="SM00065"/>
    </source>
</evidence>
<dbReference type="SMART" id="SM00065">
    <property type="entry name" value="GAF"/>
    <property type="match status" value="1"/>
</dbReference>
<feature type="domain" description="GAF" evidence="1">
    <location>
        <begin position="22"/>
        <end position="153"/>
    </location>
</feature>
<evidence type="ECO:0000313" key="2">
    <source>
        <dbReference type="EMBL" id="HDM90161.1"/>
    </source>
</evidence>
<dbReference type="Gene3D" id="3.30.450.40">
    <property type="match status" value="1"/>
</dbReference>
<dbReference type="EMBL" id="DRBW01000117">
    <property type="protein sequence ID" value="HDM90161.1"/>
    <property type="molecule type" value="Genomic_DNA"/>
</dbReference>